<dbReference type="SUPFAM" id="SSF53613">
    <property type="entry name" value="Ribokinase-like"/>
    <property type="match status" value="1"/>
</dbReference>
<gene>
    <name evidence="10" type="ORF">UFOPK2844_00240</name>
</gene>
<evidence type="ECO:0000256" key="5">
    <source>
        <dbReference type="ARBA" id="ARBA00022840"/>
    </source>
</evidence>
<keyword evidence="5" id="KW-0067">ATP-binding</keyword>
<organism evidence="10">
    <name type="scientific">freshwater metagenome</name>
    <dbReference type="NCBI Taxonomy" id="449393"/>
    <lineage>
        <taxon>unclassified sequences</taxon>
        <taxon>metagenomes</taxon>
        <taxon>ecological metagenomes</taxon>
    </lineage>
</organism>
<reference evidence="10" key="1">
    <citation type="submission" date="2020-05" db="EMBL/GenBank/DDBJ databases">
        <authorList>
            <person name="Chiriac C."/>
            <person name="Salcher M."/>
            <person name="Ghai R."/>
            <person name="Kavagutti S V."/>
        </authorList>
    </citation>
    <scope>NUCLEOTIDE SEQUENCE</scope>
</reference>
<evidence type="ECO:0000256" key="6">
    <source>
        <dbReference type="ARBA" id="ARBA00022842"/>
    </source>
</evidence>
<dbReference type="HAMAP" id="MF_01987">
    <property type="entry name" value="Ribokinase"/>
    <property type="match status" value="1"/>
</dbReference>
<keyword evidence="8" id="KW-0119">Carbohydrate metabolism</keyword>
<dbReference type="InterPro" id="IPR011611">
    <property type="entry name" value="PfkB_dom"/>
</dbReference>
<dbReference type="GO" id="GO:0005829">
    <property type="term" value="C:cytosol"/>
    <property type="evidence" value="ECO:0007669"/>
    <property type="project" value="TreeGrafter"/>
</dbReference>
<dbReference type="GO" id="GO:0046872">
    <property type="term" value="F:metal ion binding"/>
    <property type="evidence" value="ECO:0007669"/>
    <property type="project" value="UniProtKB-KW"/>
</dbReference>
<keyword evidence="7" id="KW-0630">Potassium</keyword>
<dbReference type="AlphaFoldDB" id="A0A6J6TLU8"/>
<dbReference type="GO" id="GO:0004747">
    <property type="term" value="F:ribokinase activity"/>
    <property type="evidence" value="ECO:0007669"/>
    <property type="project" value="InterPro"/>
</dbReference>
<evidence type="ECO:0000256" key="8">
    <source>
        <dbReference type="ARBA" id="ARBA00023277"/>
    </source>
</evidence>
<evidence type="ECO:0000256" key="2">
    <source>
        <dbReference type="ARBA" id="ARBA00022723"/>
    </source>
</evidence>
<dbReference type="GO" id="GO:0005524">
    <property type="term" value="F:ATP binding"/>
    <property type="evidence" value="ECO:0007669"/>
    <property type="project" value="UniProtKB-KW"/>
</dbReference>
<dbReference type="Pfam" id="PF00294">
    <property type="entry name" value="PfkB"/>
    <property type="match status" value="1"/>
</dbReference>
<dbReference type="PANTHER" id="PTHR10584">
    <property type="entry name" value="SUGAR KINASE"/>
    <property type="match status" value="1"/>
</dbReference>
<protein>
    <submittedName>
        <fullName evidence="10">Unannotated protein</fullName>
    </submittedName>
</protein>
<keyword evidence="4" id="KW-0418">Kinase</keyword>
<keyword evidence="2" id="KW-0479">Metal-binding</keyword>
<dbReference type="Gene3D" id="3.40.1190.20">
    <property type="match status" value="1"/>
</dbReference>
<dbReference type="GO" id="GO:0006014">
    <property type="term" value="P:D-ribose metabolic process"/>
    <property type="evidence" value="ECO:0007669"/>
    <property type="project" value="InterPro"/>
</dbReference>
<name>A0A6J6TLU8_9ZZZZ</name>
<evidence type="ECO:0000256" key="4">
    <source>
        <dbReference type="ARBA" id="ARBA00022777"/>
    </source>
</evidence>
<dbReference type="EMBL" id="CAEZZG010000002">
    <property type="protein sequence ID" value="CAB4747834.1"/>
    <property type="molecule type" value="Genomic_DNA"/>
</dbReference>
<sequence length="293" mass="30059">MMDLVAYTPRRPNSGETLRGDSFGIALGGKGFNQAIAAGRAGAQSAMLGNLGTDGFGDDFMKAFGDEGVYSGDIERSAELGTGVGHISVQTSDGDNSIIIIPQSNDLGTATYIARHAKTIIESDILLLQLELPTDGNLAAAKLAKENNVTVVLTPAPVAPLIGWEGLVDVVVPNEGEAAALTGIEGDVAKQAAALSKALGCKYIVITLGPKGAFVTDGERSETISAPPVTAIDTIGAGDTMCANLATRLAAGDDIFTATRFGVYAATLKVTRKGSAMASPTPDEVNKYISANN</sequence>
<proteinExistence type="inferred from homology"/>
<dbReference type="InterPro" id="IPR029056">
    <property type="entry name" value="Ribokinase-like"/>
</dbReference>
<dbReference type="PRINTS" id="PR00990">
    <property type="entry name" value="RIBOKINASE"/>
</dbReference>
<evidence type="ECO:0000256" key="1">
    <source>
        <dbReference type="ARBA" id="ARBA00022679"/>
    </source>
</evidence>
<keyword evidence="6" id="KW-0460">Magnesium</keyword>
<evidence type="ECO:0000256" key="7">
    <source>
        <dbReference type="ARBA" id="ARBA00022958"/>
    </source>
</evidence>
<dbReference type="PANTHER" id="PTHR10584:SF166">
    <property type="entry name" value="RIBOKINASE"/>
    <property type="match status" value="1"/>
</dbReference>
<dbReference type="CDD" id="cd01174">
    <property type="entry name" value="ribokinase"/>
    <property type="match status" value="1"/>
</dbReference>
<evidence type="ECO:0000259" key="9">
    <source>
        <dbReference type="Pfam" id="PF00294"/>
    </source>
</evidence>
<keyword evidence="3" id="KW-0547">Nucleotide-binding</keyword>
<accession>A0A6J6TLU8</accession>
<feature type="domain" description="Carbohydrate kinase PfkB" evidence="9">
    <location>
        <begin position="1"/>
        <end position="281"/>
    </location>
</feature>
<evidence type="ECO:0000313" key="10">
    <source>
        <dbReference type="EMBL" id="CAB4747834.1"/>
    </source>
</evidence>
<dbReference type="InterPro" id="IPR011877">
    <property type="entry name" value="Ribokinase"/>
</dbReference>
<evidence type="ECO:0000256" key="3">
    <source>
        <dbReference type="ARBA" id="ARBA00022741"/>
    </source>
</evidence>
<keyword evidence="1" id="KW-0808">Transferase</keyword>
<dbReference type="InterPro" id="IPR002139">
    <property type="entry name" value="Ribo/fructo_kinase"/>
</dbReference>